<proteinExistence type="predicted"/>
<gene>
    <name evidence="2" type="ORF">HMPREF1978_01105</name>
</gene>
<reference evidence="2 3" key="1">
    <citation type="submission" date="2013-08" db="EMBL/GenBank/DDBJ databases">
        <authorList>
            <person name="Weinstock G."/>
            <person name="Sodergren E."/>
            <person name="Wylie T."/>
            <person name="Fulton L."/>
            <person name="Fulton R."/>
            <person name="Fronick C."/>
            <person name="O'Laughlin M."/>
            <person name="Godfrey J."/>
            <person name="Miner T."/>
            <person name="Herter B."/>
            <person name="Appelbaum E."/>
            <person name="Cordes M."/>
            <person name="Lek S."/>
            <person name="Wollam A."/>
            <person name="Pepin K.H."/>
            <person name="Palsikar V.B."/>
            <person name="Mitreva M."/>
            <person name="Wilson R.K."/>
        </authorList>
    </citation>
    <scope>NUCLEOTIDE SEQUENCE [LARGE SCALE GENOMIC DNA]</scope>
    <source>
        <strain evidence="2 3">F0530</strain>
    </source>
</reference>
<dbReference type="HOGENOM" id="CLU_3094575_0_0_11"/>
<comment type="caution">
    <text evidence="2">The sequence shown here is derived from an EMBL/GenBank/DDBJ whole genome shotgun (WGS) entry which is preliminary data.</text>
</comment>
<dbReference type="PATRIC" id="fig|1321817.3.peg.968"/>
<dbReference type="AlphaFoldDB" id="U1Q1C8"/>
<evidence type="ECO:0000313" key="2">
    <source>
        <dbReference type="EMBL" id="ERH16361.1"/>
    </source>
</evidence>
<feature type="compositionally biased region" description="Basic and acidic residues" evidence="1">
    <location>
        <begin position="40"/>
        <end position="51"/>
    </location>
</feature>
<protein>
    <submittedName>
        <fullName evidence="2">Uncharacterized protein</fullName>
    </submittedName>
</protein>
<evidence type="ECO:0000313" key="3">
    <source>
        <dbReference type="Proteomes" id="UP000016481"/>
    </source>
</evidence>
<sequence>MFQAWPHYSLATTPPSPHVIASPRTGVGDITPSPLAGPKRNQDRLKDGLGD</sequence>
<feature type="region of interest" description="Disordered" evidence="1">
    <location>
        <begin position="1"/>
        <end position="51"/>
    </location>
</feature>
<accession>U1Q1C8</accession>
<dbReference type="Proteomes" id="UP000016481">
    <property type="component" value="Unassembled WGS sequence"/>
</dbReference>
<evidence type="ECO:0000256" key="1">
    <source>
        <dbReference type="SAM" id="MobiDB-lite"/>
    </source>
</evidence>
<name>U1Q1C8_9ACTO</name>
<dbReference type="EMBL" id="AWSC01000042">
    <property type="protein sequence ID" value="ERH16361.1"/>
    <property type="molecule type" value="Genomic_DNA"/>
</dbReference>
<organism evidence="2 3">
    <name type="scientific">Actinomyces graevenitzii F0530</name>
    <dbReference type="NCBI Taxonomy" id="1321817"/>
    <lineage>
        <taxon>Bacteria</taxon>
        <taxon>Bacillati</taxon>
        <taxon>Actinomycetota</taxon>
        <taxon>Actinomycetes</taxon>
        <taxon>Actinomycetales</taxon>
        <taxon>Actinomycetaceae</taxon>
        <taxon>Actinomyces</taxon>
    </lineage>
</organism>